<accession>A0AAD7S0L8</accession>
<evidence type="ECO:0000256" key="7">
    <source>
        <dbReference type="ARBA" id="ARBA00022842"/>
    </source>
</evidence>
<keyword evidence="14" id="KW-1185">Reference proteome</keyword>
<keyword evidence="10" id="KW-0511">Multifunctional enzyme</keyword>
<keyword evidence="6" id="KW-0255">Endonuclease</keyword>
<keyword evidence="8" id="KW-0694">RNA-binding</keyword>
<comment type="caution">
    <text evidence="13">The sequence shown here is derived from an EMBL/GenBank/DDBJ whole genome shotgun (WGS) entry which is preliminary data.</text>
</comment>
<dbReference type="AlphaFoldDB" id="A0AAD7S0L8"/>
<protein>
    <recommendedName>
        <fullName evidence="2">ribonuclease H</fullName>
        <ecNumber evidence="2">3.1.26.4</ecNumber>
    </recommendedName>
</protein>
<evidence type="ECO:0000256" key="4">
    <source>
        <dbReference type="ARBA" id="ARBA00022695"/>
    </source>
</evidence>
<dbReference type="Pfam" id="PF13650">
    <property type="entry name" value="Asp_protease_2"/>
    <property type="match status" value="1"/>
</dbReference>
<evidence type="ECO:0000256" key="8">
    <source>
        <dbReference type="ARBA" id="ARBA00022884"/>
    </source>
</evidence>
<dbReference type="GO" id="GO:0003723">
    <property type="term" value="F:RNA binding"/>
    <property type="evidence" value="ECO:0007669"/>
    <property type="project" value="UniProtKB-KW"/>
</dbReference>
<dbReference type="GO" id="GO:0016779">
    <property type="term" value="F:nucleotidyltransferase activity"/>
    <property type="evidence" value="ECO:0007669"/>
    <property type="project" value="UniProtKB-KW"/>
</dbReference>
<dbReference type="Pfam" id="PF00078">
    <property type="entry name" value="RVT_1"/>
    <property type="match status" value="1"/>
</dbReference>
<keyword evidence="6" id="KW-0378">Hydrolase</keyword>
<keyword evidence="7" id="KW-0460">Magnesium</keyword>
<dbReference type="GO" id="GO:0006508">
    <property type="term" value="P:proteolysis"/>
    <property type="evidence" value="ECO:0007669"/>
    <property type="project" value="InterPro"/>
</dbReference>
<proteinExistence type="inferred from homology"/>
<feature type="compositionally biased region" description="Polar residues" evidence="11">
    <location>
        <begin position="218"/>
        <end position="230"/>
    </location>
</feature>
<dbReference type="Pfam" id="PF17919">
    <property type="entry name" value="RT_RNaseH_2"/>
    <property type="match status" value="1"/>
</dbReference>
<dbReference type="Gene3D" id="2.40.70.10">
    <property type="entry name" value="Acid Proteases"/>
    <property type="match status" value="1"/>
</dbReference>
<dbReference type="GO" id="GO:0015074">
    <property type="term" value="P:DNA integration"/>
    <property type="evidence" value="ECO:0007669"/>
    <property type="project" value="UniProtKB-KW"/>
</dbReference>
<evidence type="ECO:0000259" key="12">
    <source>
        <dbReference type="PROSITE" id="PS50878"/>
    </source>
</evidence>
<organism evidence="13 14">
    <name type="scientific">Aldrovandia affinis</name>
    <dbReference type="NCBI Taxonomy" id="143900"/>
    <lineage>
        <taxon>Eukaryota</taxon>
        <taxon>Metazoa</taxon>
        <taxon>Chordata</taxon>
        <taxon>Craniata</taxon>
        <taxon>Vertebrata</taxon>
        <taxon>Euteleostomi</taxon>
        <taxon>Actinopterygii</taxon>
        <taxon>Neopterygii</taxon>
        <taxon>Teleostei</taxon>
        <taxon>Notacanthiformes</taxon>
        <taxon>Halosauridae</taxon>
        <taxon>Aldrovandia</taxon>
    </lineage>
</organism>
<reference evidence="13" key="1">
    <citation type="journal article" date="2023" name="Science">
        <title>Genome structures resolve the early diversification of teleost fishes.</title>
        <authorList>
            <person name="Parey E."/>
            <person name="Louis A."/>
            <person name="Montfort J."/>
            <person name="Bouchez O."/>
            <person name="Roques C."/>
            <person name="Iampietro C."/>
            <person name="Lluch J."/>
            <person name="Castinel A."/>
            <person name="Donnadieu C."/>
            <person name="Desvignes T."/>
            <person name="Floi Bucao C."/>
            <person name="Jouanno E."/>
            <person name="Wen M."/>
            <person name="Mejri S."/>
            <person name="Dirks R."/>
            <person name="Jansen H."/>
            <person name="Henkel C."/>
            <person name="Chen W.J."/>
            <person name="Zahm M."/>
            <person name="Cabau C."/>
            <person name="Klopp C."/>
            <person name="Thompson A.W."/>
            <person name="Robinson-Rechavi M."/>
            <person name="Braasch I."/>
            <person name="Lecointre G."/>
            <person name="Bobe J."/>
            <person name="Postlethwait J.H."/>
            <person name="Berthelot C."/>
            <person name="Roest Crollius H."/>
            <person name="Guiguen Y."/>
        </authorList>
    </citation>
    <scope>NUCLEOTIDE SEQUENCE</scope>
    <source>
        <strain evidence="13">NC1722</strain>
    </source>
</reference>
<dbReference type="Gene3D" id="3.30.70.270">
    <property type="match status" value="1"/>
</dbReference>
<dbReference type="InterPro" id="IPR043502">
    <property type="entry name" value="DNA/RNA_pol_sf"/>
</dbReference>
<evidence type="ECO:0000313" key="13">
    <source>
        <dbReference type="EMBL" id="KAJ8393708.1"/>
    </source>
</evidence>
<evidence type="ECO:0000256" key="11">
    <source>
        <dbReference type="SAM" id="MobiDB-lite"/>
    </source>
</evidence>
<dbReference type="PANTHER" id="PTHR37984:SF5">
    <property type="entry name" value="PROTEIN NYNRIN-LIKE"/>
    <property type="match status" value="1"/>
</dbReference>
<feature type="region of interest" description="Disordered" evidence="11">
    <location>
        <begin position="739"/>
        <end position="796"/>
    </location>
</feature>
<sequence>MSHADLSPAEGAKRHSWGSGALLPPGAGDGAESVMVVGWTHAGNFCYVPVALAGAPCSALVDTGSTATLMRPDVVPVGTQLEQTSVQLRTVTGELAPMLGRGKVVITVGGLLVEFRVWVAEVQDPCILGLDCLKFARCLLDLGENTLSFPGGPTVKMISPPLPSRSAPLAVRTTETQIHSASPLASHGSSRPLNARPRCSPAYSTAERSSPIPPAPDSQLTSPAGSTPLSPSAAPFTPGAPRPLAQPNMEEGADRLAVVRGIWERNCIHLKPEQQEELWQLLTEFKGIFALTDAEIGRTHLVHHQIDTGDARPIRSPPRHLPMAYREAAECAIDEMQHVGIIEPSASPWASGVVMVKKKNTSKMRFCVDYRPLNKVTKKDSYPMPHIDEALDTVAGSSWFSSLDLRAGYWQVPLDPECKPKTAFCTARGLWQFRVLSFGLCNAPATFERLMESVLIGIPQEECVVYLDDILAHGSSFQAALQTLRRVLGRIAEAGLKLHPDKCHFMRREVEFLGHKLMGEGISTQEEKIRAIKEWPTPTDKEQLESFGARLILQEAFDLLKNTLTGAPVLRPPDLSLPFVLDTDASNVGMGAVLSQPEGQVCRWLEKLADFNFTVEHRAGARHTNADALSRRPCAPGGCRYCEKRQARERELREEVKICPEHEGGGPVCRELQVIGAVEWRTRQEQDSDLQPVLQWVETEGIASLFKTRPSQRPHRETVFWPPPGPDVHVVRGECTVVHQQTGPPPVSGPSESLTVFPVRDSHRTPRTLSVPEQQQRQQVDPVDLTGATRPRSCEL</sequence>
<evidence type="ECO:0000256" key="6">
    <source>
        <dbReference type="ARBA" id="ARBA00022759"/>
    </source>
</evidence>
<dbReference type="Gene3D" id="3.10.10.10">
    <property type="entry name" value="HIV Type 1 Reverse Transcriptase, subunit A, domain 1"/>
    <property type="match status" value="1"/>
</dbReference>
<comment type="similarity">
    <text evidence="1">Belongs to the beta type-B retroviral polymerase family. HERV class-II K(HML-2) pol subfamily.</text>
</comment>
<dbReference type="InterPro" id="IPR050951">
    <property type="entry name" value="Retrovirus_Pol_polyprotein"/>
</dbReference>
<dbReference type="GO" id="GO:0004523">
    <property type="term" value="F:RNA-DNA hybrid ribonuclease activity"/>
    <property type="evidence" value="ECO:0007669"/>
    <property type="project" value="UniProtKB-EC"/>
</dbReference>
<dbReference type="InterPro" id="IPR000477">
    <property type="entry name" value="RT_dom"/>
</dbReference>
<keyword evidence="3" id="KW-0808">Transferase</keyword>
<dbReference type="PROSITE" id="PS50878">
    <property type="entry name" value="RT_POL"/>
    <property type="match status" value="1"/>
</dbReference>
<feature type="region of interest" description="Disordered" evidence="11">
    <location>
        <begin position="1"/>
        <end position="20"/>
    </location>
</feature>
<gene>
    <name evidence="13" type="ORF">AAFF_G00057610</name>
</gene>
<dbReference type="InterPro" id="IPR001969">
    <property type="entry name" value="Aspartic_peptidase_AS"/>
</dbReference>
<evidence type="ECO:0000256" key="5">
    <source>
        <dbReference type="ARBA" id="ARBA00022722"/>
    </source>
</evidence>
<feature type="domain" description="Reverse transcriptase" evidence="12">
    <location>
        <begin position="337"/>
        <end position="517"/>
    </location>
</feature>
<keyword evidence="4" id="KW-0548">Nucleotidyltransferase</keyword>
<evidence type="ECO:0000256" key="10">
    <source>
        <dbReference type="ARBA" id="ARBA00023268"/>
    </source>
</evidence>
<dbReference type="InterPro" id="IPR043128">
    <property type="entry name" value="Rev_trsase/Diguanyl_cyclase"/>
</dbReference>
<evidence type="ECO:0000256" key="9">
    <source>
        <dbReference type="ARBA" id="ARBA00022908"/>
    </source>
</evidence>
<dbReference type="InterPro" id="IPR041577">
    <property type="entry name" value="RT_RNaseH_2"/>
</dbReference>
<keyword evidence="5" id="KW-0540">Nuclease</keyword>
<name>A0AAD7S0L8_9TELE</name>
<evidence type="ECO:0000256" key="2">
    <source>
        <dbReference type="ARBA" id="ARBA00012180"/>
    </source>
</evidence>
<evidence type="ECO:0000256" key="1">
    <source>
        <dbReference type="ARBA" id="ARBA00010879"/>
    </source>
</evidence>
<dbReference type="Proteomes" id="UP001221898">
    <property type="component" value="Unassembled WGS sequence"/>
</dbReference>
<dbReference type="InterPro" id="IPR021109">
    <property type="entry name" value="Peptidase_aspartic_dom_sf"/>
</dbReference>
<dbReference type="SUPFAM" id="SSF56672">
    <property type="entry name" value="DNA/RNA polymerases"/>
    <property type="match status" value="1"/>
</dbReference>
<dbReference type="EMBL" id="JAINUG010000134">
    <property type="protein sequence ID" value="KAJ8393708.1"/>
    <property type="molecule type" value="Genomic_DNA"/>
</dbReference>
<evidence type="ECO:0000313" key="14">
    <source>
        <dbReference type="Proteomes" id="UP001221898"/>
    </source>
</evidence>
<dbReference type="EC" id="3.1.26.4" evidence="2"/>
<dbReference type="SUPFAM" id="SSF50630">
    <property type="entry name" value="Acid proteases"/>
    <property type="match status" value="1"/>
</dbReference>
<feature type="region of interest" description="Disordered" evidence="11">
    <location>
        <begin position="166"/>
        <end position="247"/>
    </location>
</feature>
<keyword evidence="9" id="KW-0229">DNA integration</keyword>
<evidence type="ECO:0000256" key="3">
    <source>
        <dbReference type="ARBA" id="ARBA00022679"/>
    </source>
</evidence>
<dbReference type="GO" id="GO:0004190">
    <property type="term" value="F:aspartic-type endopeptidase activity"/>
    <property type="evidence" value="ECO:0007669"/>
    <property type="project" value="InterPro"/>
</dbReference>
<feature type="compositionally biased region" description="Polar residues" evidence="11">
    <location>
        <begin position="767"/>
        <end position="779"/>
    </location>
</feature>
<dbReference type="PANTHER" id="PTHR37984">
    <property type="entry name" value="PROTEIN CBG26694"/>
    <property type="match status" value="1"/>
</dbReference>
<dbReference type="CDD" id="cd01647">
    <property type="entry name" value="RT_LTR"/>
    <property type="match status" value="1"/>
</dbReference>
<dbReference type="PROSITE" id="PS00141">
    <property type="entry name" value="ASP_PROTEASE"/>
    <property type="match status" value="1"/>
</dbReference>